<feature type="transmembrane region" description="Helical" evidence="6">
    <location>
        <begin position="321"/>
        <end position="340"/>
    </location>
</feature>
<keyword evidence="10" id="KW-1185">Reference proteome</keyword>
<name>A0A7X6BI45_9BACT</name>
<reference evidence="7 9" key="2">
    <citation type="submission" date="2020-03" db="EMBL/GenBank/DDBJ databases">
        <title>Genomic Encyclopedia of Type Strains, Phase IV (KMG-IV): sequencing the most valuable type-strain genomes for metagenomic binning, comparative biology and taxonomic classification.</title>
        <authorList>
            <person name="Goeker M."/>
        </authorList>
    </citation>
    <scope>NUCLEOTIDE SEQUENCE [LARGE SCALE GENOMIC DNA]</scope>
    <source>
        <strain evidence="7 9">DSM 105722</strain>
    </source>
</reference>
<feature type="transmembrane region" description="Helical" evidence="6">
    <location>
        <begin position="48"/>
        <end position="69"/>
    </location>
</feature>
<dbReference type="EMBL" id="CP043839">
    <property type="protein sequence ID" value="WOF12912.1"/>
    <property type="molecule type" value="Genomic_DNA"/>
</dbReference>
<dbReference type="Proteomes" id="UP001302374">
    <property type="component" value="Chromosome"/>
</dbReference>
<dbReference type="EMBL" id="JAATLI010000001">
    <property type="protein sequence ID" value="NJC16601.1"/>
    <property type="molecule type" value="Genomic_DNA"/>
</dbReference>
<keyword evidence="4 6" id="KW-1133">Transmembrane helix</keyword>
<evidence type="ECO:0000313" key="8">
    <source>
        <dbReference type="EMBL" id="WOF12912.1"/>
    </source>
</evidence>
<feature type="transmembrane region" description="Helical" evidence="6">
    <location>
        <begin position="122"/>
        <end position="140"/>
    </location>
</feature>
<feature type="transmembrane region" description="Helical" evidence="6">
    <location>
        <begin position="352"/>
        <end position="373"/>
    </location>
</feature>
<dbReference type="GeneID" id="86892001"/>
<evidence type="ECO:0000313" key="9">
    <source>
        <dbReference type="Proteomes" id="UP000576368"/>
    </source>
</evidence>
<sequence>MEILKKIYIKRYTRDFTLRLSASVISTIVSKVLLLPVLALMFSEEEYGLMLTIIGIESLISLVFGNTLYTVRMIMHSEYEKWGLVGDFNILAIVTSSLAGILVIPVIFLFPDIALLDKIFLVPYVILATINLYFTVYYSITLRFKDGLYQAMVTSIGLLMGIPIAWVLHSWVVCYLSSAIFGFVYLVWRTDIVRESLKKTLLFKTTLNKYYLLMIATIFSGGIVYLDRFILYPMIGASAVTMYITASYFGKSISVLAQPASNVMLSYFSQGDFNFSMKKYYLINLLIIVSFSIFTLIALFFGESITRLLFPKLVESASPYIFIANLSAGVSALTQLIKPVALRFAETKWQTVIQFLYILIYLIFGVLSLHFWGLIGFCYSVLIVNVLQFGAQNLICYRVIKNRKN</sequence>
<feature type="transmembrane region" description="Helical" evidence="6">
    <location>
        <begin position="280"/>
        <end position="301"/>
    </location>
</feature>
<comment type="subcellular location">
    <subcellularLocation>
        <location evidence="1">Cell membrane</location>
        <topology evidence="1">Multi-pass membrane protein</topology>
    </subcellularLocation>
</comment>
<evidence type="ECO:0000256" key="2">
    <source>
        <dbReference type="ARBA" id="ARBA00022475"/>
    </source>
</evidence>
<keyword evidence="2" id="KW-1003">Cell membrane</keyword>
<evidence type="ECO:0000313" key="7">
    <source>
        <dbReference type="EMBL" id="NJC16601.1"/>
    </source>
</evidence>
<protein>
    <submittedName>
        <fullName evidence="7">O-antigen/teichoic acid export membrane protein</fullName>
    </submittedName>
</protein>
<dbReference type="Proteomes" id="UP000576368">
    <property type="component" value="Unassembled WGS sequence"/>
</dbReference>
<reference evidence="8 10" key="1">
    <citation type="submission" date="2019-09" db="EMBL/GenBank/DDBJ databases">
        <title>Butyricimonas paravirosa DSM 105722 (=214-4 = JCM 18677 = CCUG 65563).</title>
        <authorList>
            <person name="Le Roy T."/>
            <person name="Cani P.D."/>
        </authorList>
    </citation>
    <scope>NUCLEOTIDE SEQUENCE [LARGE SCALE GENOMIC DNA]</scope>
    <source>
        <strain evidence="8 10">DSM 105722</strain>
    </source>
</reference>
<evidence type="ECO:0000256" key="5">
    <source>
        <dbReference type="ARBA" id="ARBA00023136"/>
    </source>
</evidence>
<feature type="transmembrane region" description="Helical" evidence="6">
    <location>
        <begin position="90"/>
        <end position="110"/>
    </location>
</feature>
<evidence type="ECO:0000313" key="10">
    <source>
        <dbReference type="Proteomes" id="UP001302374"/>
    </source>
</evidence>
<keyword evidence="3 6" id="KW-0812">Transmembrane</keyword>
<accession>A0A7X6BI45</accession>
<feature type="transmembrane region" description="Helical" evidence="6">
    <location>
        <begin position="147"/>
        <end position="164"/>
    </location>
</feature>
<feature type="transmembrane region" description="Helical" evidence="6">
    <location>
        <begin position="170"/>
        <end position="188"/>
    </location>
</feature>
<dbReference type="InterPro" id="IPR050833">
    <property type="entry name" value="Poly_Biosynth_Transport"/>
</dbReference>
<dbReference type="PANTHER" id="PTHR30250">
    <property type="entry name" value="PST FAMILY PREDICTED COLANIC ACID TRANSPORTER"/>
    <property type="match status" value="1"/>
</dbReference>
<evidence type="ECO:0000256" key="1">
    <source>
        <dbReference type="ARBA" id="ARBA00004651"/>
    </source>
</evidence>
<dbReference type="GO" id="GO:0005886">
    <property type="term" value="C:plasma membrane"/>
    <property type="evidence" value="ECO:0007669"/>
    <property type="project" value="UniProtKB-SubCell"/>
</dbReference>
<feature type="transmembrane region" description="Helical" evidence="6">
    <location>
        <begin position="209"/>
        <end position="226"/>
    </location>
</feature>
<feature type="transmembrane region" description="Helical" evidence="6">
    <location>
        <begin position="232"/>
        <end position="250"/>
    </location>
</feature>
<proteinExistence type="predicted"/>
<dbReference type="PANTHER" id="PTHR30250:SF11">
    <property type="entry name" value="O-ANTIGEN TRANSPORTER-RELATED"/>
    <property type="match status" value="1"/>
</dbReference>
<evidence type="ECO:0000256" key="3">
    <source>
        <dbReference type="ARBA" id="ARBA00022692"/>
    </source>
</evidence>
<feature type="transmembrane region" description="Helical" evidence="6">
    <location>
        <begin position="20"/>
        <end position="42"/>
    </location>
</feature>
<feature type="transmembrane region" description="Helical" evidence="6">
    <location>
        <begin position="379"/>
        <end position="400"/>
    </location>
</feature>
<keyword evidence="5 6" id="KW-0472">Membrane</keyword>
<gene>
    <name evidence="8" type="ORF">F1644_11865</name>
    <name evidence="7" type="ORF">GGR15_000203</name>
</gene>
<dbReference type="RefSeq" id="WP_147344466.1">
    <property type="nucleotide sequence ID" value="NZ_BMPA01000001.1"/>
</dbReference>
<dbReference type="AlphaFoldDB" id="A0A7X6BI45"/>
<organism evidence="7 9">
    <name type="scientific">Butyricimonas paravirosa</name>
    <dbReference type="NCBI Taxonomy" id="1472417"/>
    <lineage>
        <taxon>Bacteria</taxon>
        <taxon>Pseudomonadati</taxon>
        <taxon>Bacteroidota</taxon>
        <taxon>Bacteroidia</taxon>
        <taxon>Bacteroidales</taxon>
        <taxon>Odoribacteraceae</taxon>
        <taxon>Butyricimonas</taxon>
    </lineage>
</organism>
<evidence type="ECO:0000256" key="4">
    <source>
        <dbReference type="ARBA" id="ARBA00022989"/>
    </source>
</evidence>
<evidence type="ECO:0000256" key="6">
    <source>
        <dbReference type="SAM" id="Phobius"/>
    </source>
</evidence>